<dbReference type="PANTHER" id="PTHR43280">
    <property type="entry name" value="ARAC-FAMILY TRANSCRIPTIONAL REGULATOR"/>
    <property type="match status" value="1"/>
</dbReference>
<proteinExistence type="predicted"/>
<dbReference type="PROSITE" id="PS01124">
    <property type="entry name" value="HTH_ARAC_FAMILY_2"/>
    <property type="match status" value="1"/>
</dbReference>
<dbReference type="PROSITE" id="PS00041">
    <property type="entry name" value="HTH_ARAC_FAMILY_1"/>
    <property type="match status" value="1"/>
</dbReference>
<dbReference type="PRINTS" id="PR00032">
    <property type="entry name" value="HTHARAC"/>
</dbReference>
<reference evidence="5 6" key="1">
    <citation type="submission" date="2023-03" db="EMBL/GenBank/DDBJ databases">
        <title>Bacillus Genome Sequencing.</title>
        <authorList>
            <person name="Dunlap C."/>
        </authorList>
    </citation>
    <scope>NUCLEOTIDE SEQUENCE [LARGE SCALE GENOMIC DNA]</scope>
    <source>
        <strain evidence="5 6">NRS-52</strain>
    </source>
</reference>
<evidence type="ECO:0000259" key="4">
    <source>
        <dbReference type="PROSITE" id="PS01124"/>
    </source>
</evidence>
<dbReference type="SMART" id="SM00342">
    <property type="entry name" value="HTH_ARAC"/>
    <property type="match status" value="1"/>
</dbReference>
<evidence type="ECO:0000313" key="6">
    <source>
        <dbReference type="Proteomes" id="UP001343257"/>
    </source>
</evidence>
<evidence type="ECO:0000256" key="2">
    <source>
        <dbReference type="ARBA" id="ARBA00023125"/>
    </source>
</evidence>
<dbReference type="Gene3D" id="2.60.120.10">
    <property type="entry name" value="Jelly Rolls"/>
    <property type="match status" value="1"/>
</dbReference>
<keyword evidence="2" id="KW-0238">DNA-binding</keyword>
<evidence type="ECO:0000313" key="5">
    <source>
        <dbReference type="EMBL" id="MED5015743.1"/>
    </source>
</evidence>
<sequence length="311" mass="35606">MNREMLRENRVHGHPMYPVSIYPNIEQLSGNRILDCHWHDEMEFIIVRKGKAIFQLDTAYYNVQEGQALFVNSGQLHAGILDGEAPCVFSAVVFKPEMLASPDFDVIQEKYIRPLLDQSFQPHPVIQGEQAWEKDILGAIDRMLNDNEKQSPVFELSTKANLYAIFAQIYAHAIPLSTNRQQAAGNPDKVDKLKIVLNFIHEHYAEPLKLKELAGIAGISEGHFCRFFKQLTQKSPVEYINYYRILKASRLLESSRMKIVDIAMETGFDNLSYFITVFKQWKGCTPSTYRKPFSDKAAVILTEPAPHPMNE</sequence>
<dbReference type="InterPro" id="IPR037923">
    <property type="entry name" value="HTH-like"/>
</dbReference>
<dbReference type="EMBL" id="JARTLD010000001">
    <property type="protein sequence ID" value="MED5015743.1"/>
    <property type="molecule type" value="Genomic_DNA"/>
</dbReference>
<dbReference type="Gene3D" id="1.10.10.60">
    <property type="entry name" value="Homeodomain-like"/>
    <property type="match status" value="2"/>
</dbReference>
<keyword evidence="6" id="KW-1185">Reference proteome</keyword>
<gene>
    <name evidence="5" type="ORF">P9847_00310</name>
</gene>
<dbReference type="RefSeq" id="WP_328274416.1">
    <property type="nucleotide sequence ID" value="NZ_JARTLD010000001.1"/>
</dbReference>
<feature type="domain" description="HTH araC/xylS-type" evidence="4">
    <location>
        <begin position="194"/>
        <end position="292"/>
    </location>
</feature>
<name>A0ABU6PLJ7_9BACL</name>
<comment type="caution">
    <text evidence="5">The sequence shown here is derived from an EMBL/GenBank/DDBJ whole genome shotgun (WGS) entry which is preliminary data.</text>
</comment>
<keyword evidence="3" id="KW-0804">Transcription</keyword>
<dbReference type="Pfam" id="PF12833">
    <property type="entry name" value="HTH_18"/>
    <property type="match status" value="1"/>
</dbReference>
<dbReference type="InterPro" id="IPR009057">
    <property type="entry name" value="Homeodomain-like_sf"/>
</dbReference>
<evidence type="ECO:0000256" key="3">
    <source>
        <dbReference type="ARBA" id="ARBA00023163"/>
    </source>
</evidence>
<accession>A0ABU6PLJ7</accession>
<dbReference type="InterPro" id="IPR018060">
    <property type="entry name" value="HTH_AraC"/>
</dbReference>
<protein>
    <submittedName>
        <fullName evidence="5">AraC family transcriptional regulator</fullName>
    </submittedName>
</protein>
<organism evidence="5 6">
    <name type="scientific">Paenibacillus chibensis</name>
    <dbReference type="NCBI Taxonomy" id="59846"/>
    <lineage>
        <taxon>Bacteria</taxon>
        <taxon>Bacillati</taxon>
        <taxon>Bacillota</taxon>
        <taxon>Bacilli</taxon>
        <taxon>Bacillales</taxon>
        <taxon>Paenibacillaceae</taxon>
        <taxon>Paenibacillus</taxon>
    </lineage>
</organism>
<dbReference type="Pfam" id="PF02311">
    <property type="entry name" value="AraC_binding"/>
    <property type="match status" value="1"/>
</dbReference>
<dbReference type="PANTHER" id="PTHR43280:SF28">
    <property type="entry name" value="HTH-TYPE TRANSCRIPTIONAL ACTIVATOR RHAS"/>
    <property type="match status" value="1"/>
</dbReference>
<dbReference type="InterPro" id="IPR020449">
    <property type="entry name" value="Tscrpt_reg_AraC-type_HTH"/>
</dbReference>
<dbReference type="InterPro" id="IPR014710">
    <property type="entry name" value="RmlC-like_jellyroll"/>
</dbReference>
<dbReference type="SUPFAM" id="SSF46689">
    <property type="entry name" value="Homeodomain-like"/>
    <property type="match status" value="2"/>
</dbReference>
<dbReference type="InterPro" id="IPR003313">
    <property type="entry name" value="AraC-bd"/>
</dbReference>
<keyword evidence="1" id="KW-0805">Transcription regulation</keyword>
<evidence type="ECO:0000256" key="1">
    <source>
        <dbReference type="ARBA" id="ARBA00023015"/>
    </source>
</evidence>
<dbReference type="Proteomes" id="UP001343257">
    <property type="component" value="Unassembled WGS sequence"/>
</dbReference>
<dbReference type="InterPro" id="IPR018062">
    <property type="entry name" value="HTH_AraC-typ_CS"/>
</dbReference>
<dbReference type="CDD" id="cd02208">
    <property type="entry name" value="cupin_RmlC-like"/>
    <property type="match status" value="1"/>
</dbReference>
<dbReference type="SUPFAM" id="SSF51215">
    <property type="entry name" value="Regulatory protein AraC"/>
    <property type="match status" value="1"/>
</dbReference>